<evidence type="ECO:0000313" key="2">
    <source>
        <dbReference type="EMBL" id="AKZ62010.1"/>
    </source>
</evidence>
<dbReference type="GO" id="GO:0016301">
    <property type="term" value="F:kinase activity"/>
    <property type="evidence" value="ECO:0007669"/>
    <property type="project" value="UniProtKB-KW"/>
</dbReference>
<name>A0ABN4HSQ1_9BURK</name>
<evidence type="ECO:0000256" key="1">
    <source>
        <dbReference type="SAM" id="Phobius"/>
    </source>
</evidence>
<keyword evidence="2" id="KW-0418">Kinase</keyword>
<proteinExistence type="predicted"/>
<reference evidence="3" key="1">
    <citation type="journal article" date="2015" name="Genome Announc.">
        <title>Complete Genome Sequence of Herbaspirillum hiltneri N3 (DSM 17495), Isolated from Surface-Sterilized Wheat Roots.</title>
        <authorList>
            <person name="Guizelini D."/>
            <person name="Saizaki P.M."/>
            <person name="Coimbra N.A."/>
            <person name="Weiss V.A."/>
            <person name="Faoro H."/>
            <person name="Sfeir M.Z."/>
            <person name="Baura V.A."/>
            <person name="Monteiro R.A."/>
            <person name="Chubatsu L.S."/>
            <person name="Souza E.M."/>
            <person name="Cruz L.M."/>
            <person name="Pedrosa F.O."/>
            <person name="Raittz R.T."/>
            <person name="Marchaukoski J.N."/>
            <person name="Steffens M.B."/>
        </authorList>
    </citation>
    <scope>NUCLEOTIDE SEQUENCE [LARGE SCALE GENOMIC DNA]</scope>
    <source>
        <strain evidence="3">N3</strain>
    </source>
</reference>
<feature type="transmembrane region" description="Helical" evidence="1">
    <location>
        <begin position="43"/>
        <end position="65"/>
    </location>
</feature>
<dbReference type="EMBL" id="CP011409">
    <property type="protein sequence ID" value="AKZ62010.1"/>
    <property type="molecule type" value="Genomic_DNA"/>
</dbReference>
<protein>
    <submittedName>
        <fullName evidence="2">Signal transduction histidine kinase</fullName>
    </submittedName>
</protein>
<accession>A0ABN4HSQ1</accession>
<keyword evidence="1" id="KW-0472">Membrane</keyword>
<dbReference type="RefSeq" id="WP_053195509.1">
    <property type="nucleotide sequence ID" value="NZ_CP011409.1"/>
</dbReference>
<keyword evidence="1" id="KW-1133">Transmembrane helix</keyword>
<gene>
    <name evidence="2" type="ORF">F506_04385</name>
</gene>
<evidence type="ECO:0000313" key="3">
    <source>
        <dbReference type="Proteomes" id="UP000063429"/>
    </source>
</evidence>
<keyword evidence="3" id="KW-1185">Reference proteome</keyword>
<sequence>MRFRTTFMIVVLALVAIFAAVNWEAFLAPTPLTLVFTDFQAPLGLVMLGVVVVLAAAFLLYVMALQTSALFEARRLTKQLDMQRELADQAEKSRFIELRGYLQSELQQLQQRQNAHLSALTNKIESVQQDIQQRGQLTENAVAAQIGELDDRLQRLGVGTTGTAAIRATV</sequence>
<organism evidence="2 3">
    <name type="scientific">Herbaspirillum hiltneri N3</name>
    <dbReference type="NCBI Taxonomy" id="1262470"/>
    <lineage>
        <taxon>Bacteria</taxon>
        <taxon>Pseudomonadati</taxon>
        <taxon>Pseudomonadota</taxon>
        <taxon>Betaproteobacteria</taxon>
        <taxon>Burkholderiales</taxon>
        <taxon>Oxalobacteraceae</taxon>
        <taxon>Herbaspirillum</taxon>
    </lineage>
</organism>
<keyword evidence="2" id="KW-0808">Transferase</keyword>
<keyword evidence="1" id="KW-0812">Transmembrane</keyword>
<dbReference type="Proteomes" id="UP000063429">
    <property type="component" value="Chromosome"/>
</dbReference>